<reference evidence="3" key="1">
    <citation type="journal article" date="2015" name="Nature">
        <title>Complex archaea that bridge the gap between prokaryotes and eukaryotes.</title>
        <authorList>
            <person name="Spang A."/>
            <person name="Saw J.H."/>
            <person name="Jorgensen S.L."/>
            <person name="Zaremba-Niedzwiedzka K."/>
            <person name="Martijn J."/>
            <person name="Lind A.E."/>
            <person name="van Eijk R."/>
            <person name="Schleper C."/>
            <person name="Guy L."/>
            <person name="Ettema T.J."/>
        </authorList>
    </citation>
    <scope>NUCLEOTIDE SEQUENCE</scope>
</reference>
<sequence length="82" mass="9877">MSDHELERIRLRKAEMLLKQKSTPKGIIKIQDENEFNKLLTDFPEKIVIIDFWAVWCGPCKIFAPVFEKLHQEYQHEFLFVK</sequence>
<dbReference type="Gene3D" id="3.40.30.10">
    <property type="entry name" value="Glutaredoxin"/>
    <property type="match status" value="1"/>
</dbReference>
<dbReference type="PROSITE" id="PS00194">
    <property type="entry name" value="THIOREDOXIN_1"/>
    <property type="match status" value="1"/>
</dbReference>
<dbReference type="CDD" id="cd02947">
    <property type="entry name" value="TRX_family"/>
    <property type="match status" value="1"/>
</dbReference>
<protein>
    <recommendedName>
        <fullName evidence="1">Thioredoxin domain-containing protein</fullName>
    </recommendedName>
</protein>
<dbReference type="GO" id="GO:0045454">
    <property type="term" value="P:cell redox homeostasis"/>
    <property type="evidence" value="ECO:0007669"/>
    <property type="project" value="TreeGrafter"/>
</dbReference>
<comment type="caution">
    <text evidence="3">The sequence shown here is derived from an EMBL/GenBank/DDBJ whole genome shotgun (WGS) entry which is preliminary data.</text>
</comment>
<dbReference type="AlphaFoldDB" id="A0A0F9LIW0"/>
<accession>A0A0F9LIW0</accession>
<dbReference type="PANTHER" id="PTHR43601:SF3">
    <property type="entry name" value="THIOREDOXIN, MITOCHONDRIAL"/>
    <property type="match status" value="1"/>
</dbReference>
<feature type="non-terminal residue" evidence="3">
    <location>
        <position position="82"/>
    </location>
</feature>
<name>A0A0F9LIW0_9ZZZZ</name>
<dbReference type="InterPro" id="IPR017937">
    <property type="entry name" value="Thioredoxin_CS"/>
</dbReference>
<dbReference type="PANTHER" id="PTHR43601">
    <property type="entry name" value="THIOREDOXIN, MITOCHONDRIAL"/>
    <property type="match status" value="1"/>
</dbReference>
<evidence type="ECO:0000313" key="2">
    <source>
        <dbReference type="EMBL" id="KKM18161.1"/>
    </source>
</evidence>
<gene>
    <name evidence="3" type="ORF">LCGC14_1503430</name>
    <name evidence="2" type="ORF">LCGC14_1668460</name>
</gene>
<dbReference type="Pfam" id="PF00085">
    <property type="entry name" value="Thioredoxin"/>
    <property type="match status" value="1"/>
</dbReference>
<organism evidence="3">
    <name type="scientific">marine sediment metagenome</name>
    <dbReference type="NCBI Taxonomy" id="412755"/>
    <lineage>
        <taxon>unclassified sequences</taxon>
        <taxon>metagenomes</taxon>
        <taxon>ecological metagenomes</taxon>
    </lineage>
</organism>
<dbReference type="PROSITE" id="PS51352">
    <property type="entry name" value="THIOREDOXIN_2"/>
    <property type="match status" value="1"/>
</dbReference>
<dbReference type="InterPro" id="IPR036249">
    <property type="entry name" value="Thioredoxin-like_sf"/>
</dbReference>
<evidence type="ECO:0000313" key="3">
    <source>
        <dbReference type="EMBL" id="KKM64230.1"/>
    </source>
</evidence>
<dbReference type="InterPro" id="IPR013766">
    <property type="entry name" value="Thioredoxin_domain"/>
</dbReference>
<dbReference type="SUPFAM" id="SSF52833">
    <property type="entry name" value="Thioredoxin-like"/>
    <property type="match status" value="1"/>
</dbReference>
<dbReference type="EMBL" id="LAZR01010942">
    <property type="protein sequence ID" value="KKM64230.1"/>
    <property type="molecule type" value="Genomic_DNA"/>
</dbReference>
<dbReference type="EMBL" id="LAZR01014280">
    <property type="protein sequence ID" value="KKM18161.1"/>
    <property type="molecule type" value="Genomic_DNA"/>
</dbReference>
<proteinExistence type="predicted"/>
<evidence type="ECO:0000259" key="1">
    <source>
        <dbReference type="PROSITE" id="PS51352"/>
    </source>
</evidence>
<feature type="domain" description="Thioredoxin" evidence="1">
    <location>
        <begin position="17"/>
        <end position="82"/>
    </location>
</feature>